<comment type="caution">
    <text evidence="2">The sequence shown here is derived from an EMBL/GenBank/DDBJ whole genome shotgun (WGS) entry which is preliminary data.</text>
</comment>
<accession>A0ABP8TFS7</accession>
<dbReference type="Proteomes" id="UP001500212">
    <property type="component" value="Unassembled WGS sequence"/>
</dbReference>
<dbReference type="EMBL" id="BAABHJ010000005">
    <property type="protein sequence ID" value="GAA4605222.1"/>
    <property type="molecule type" value="Genomic_DNA"/>
</dbReference>
<evidence type="ECO:0000313" key="3">
    <source>
        <dbReference type="Proteomes" id="UP001500212"/>
    </source>
</evidence>
<reference evidence="3" key="1">
    <citation type="journal article" date="2019" name="Int. J. Syst. Evol. Microbiol.">
        <title>The Global Catalogue of Microorganisms (GCM) 10K type strain sequencing project: providing services to taxonomists for standard genome sequencing and annotation.</title>
        <authorList>
            <consortium name="The Broad Institute Genomics Platform"/>
            <consortium name="The Broad Institute Genome Sequencing Center for Infectious Disease"/>
            <person name="Wu L."/>
            <person name="Ma J."/>
        </authorList>
    </citation>
    <scope>NUCLEOTIDE SEQUENCE [LARGE SCALE GENOMIC DNA]</scope>
    <source>
        <strain evidence="3">JCM 17938</strain>
    </source>
</reference>
<feature type="region of interest" description="Disordered" evidence="1">
    <location>
        <begin position="1"/>
        <end position="42"/>
    </location>
</feature>
<gene>
    <name evidence="2" type="ORF">GCM10023195_18080</name>
</gene>
<dbReference type="RefSeq" id="WP_345351303.1">
    <property type="nucleotide sequence ID" value="NZ_BAABHJ010000005.1"/>
</dbReference>
<name>A0ABP8TFS7_9ACTN</name>
<organism evidence="2 3">
    <name type="scientific">Actinoallomurus liliacearum</name>
    <dbReference type="NCBI Taxonomy" id="1080073"/>
    <lineage>
        <taxon>Bacteria</taxon>
        <taxon>Bacillati</taxon>
        <taxon>Actinomycetota</taxon>
        <taxon>Actinomycetes</taxon>
        <taxon>Streptosporangiales</taxon>
        <taxon>Thermomonosporaceae</taxon>
        <taxon>Actinoallomurus</taxon>
    </lineage>
</organism>
<protein>
    <submittedName>
        <fullName evidence="2">Uncharacterized protein</fullName>
    </submittedName>
</protein>
<sequence length="42" mass="4416">MPEPEETAHAPAETEPEEVEVVAHTDAEPEESTDPGAGCVIN</sequence>
<evidence type="ECO:0000313" key="2">
    <source>
        <dbReference type="EMBL" id="GAA4605222.1"/>
    </source>
</evidence>
<evidence type="ECO:0000256" key="1">
    <source>
        <dbReference type="SAM" id="MobiDB-lite"/>
    </source>
</evidence>
<keyword evidence="3" id="KW-1185">Reference proteome</keyword>
<proteinExistence type="predicted"/>